<protein>
    <submittedName>
        <fullName evidence="4">FAD/NAD(P)-binding protein</fullName>
    </submittedName>
</protein>
<dbReference type="eggNOG" id="KOG1399">
    <property type="taxonomic scope" value="Eukaryota"/>
</dbReference>
<dbReference type="RefSeq" id="XP_008076179.1">
    <property type="nucleotide sequence ID" value="XM_008077988.1"/>
</dbReference>
<keyword evidence="5" id="KW-1185">Reference proteome</keyword>
<dbReference type="HOGENOM" id="CLU_019225_2_0_1"/>
<dbReference type="OrthoDB" id="2915840at2759"/>
<dbReference type="Gene3D" id="3.50.50.60">
    <property type="entry name" value="FAD/NAD(P)-binding domain"/>
    <property type="match status" value="2"/>
</dbReference>
<dbReference type="AlphaFoldDB" id="S3DI95"/>
<evidence type="ECO:0000256" key="1">
    <source>
        <dbReference type="ARBA" id="ARBA00022630"/>
    </source>
</evidence>
<dbReference type="GeneID" id="19468075"/>
<evidence type="ECO:0000256" key="3">
    <source>
        <dbReference type="ARBA" id="ARBA00023002"/>
    </source>
</evidence>
<evidence type="ECO:0000313" key="4">
    <source>
        <dbReference type="EMBL" id="EPE36864.1"/>
    </source>
</evidence>
<evidence type="ECO:0000256" key="2">
    <source>
        <dbReference type="ARBA" id="ARBA00022827"/>
    </source>
</evidence>
<organism evidence="4 5">
    <name type="scientific">Glarea lozoyensis (strain ATCC 20868 / MF5171)</name>
    <dbReference type="NCBI Taxonomy" id="1116229"/>
    <lineage>
        <taxon>Eukaryota</taxon>
        <taxon>Fungi</taxon>
        <taxon>Dikarya</taxon>
        <taxon>Ascomycota</taxon>
        <taxon>Pezizomycotina</taxon>
        <taxon>Leotiomycetes</taxon>
        <taxon>Helotiales</taxon>
        <taxon>Helotiaceae</taxon>
        <taxon>Glarea</taxon>
    </lineage>
</organism>
<dbReference type="InterPro" id="IPR036188">
    <property type="entry name" value="FAD/NAD-bd_sf"/>
</dbReference>
<reference evidence="4 5" key="1">
    <citation type="journal article" date="2013" name="BMC Genomics">
        <title>Genomics-driven discovery of the pneumocandin biosynthetic gene cluster in the fungus Glarea lozoyensis.</title>
        <authorList>
            <person name="Chen L."/>
            <person name="Yue Q."/>
            <person name="Zhang X."/>
            <person name="Xiang M."/>
            <person name="Wang C."/>
            <person name="Li S."/>
            <person name="Che Y."/>
            <person name="Ortiz-Lopez F.J."/>
            <person name="Bills G.F."/>
            <person name="Liu X."/>
            <person name="An Z."/>
        </authorList>
    </citation>
    <scope>NUCLEOTIDE SEQUENCE [LARGE SCALE GENOMIC DNA]</scope>
    <source>
        <strain evidence="5">ATCC 20868 / MF5171</strain>
    </source>
</reference>
<gene>
    <name evidence="4" type="ORF">GLAREA_09027</name>
</gene>
<dbReference type="InterPro" id="IPR050346">
    <property type="entry name" value="FMO-like"/>
</dbReference>
<dbReference type="Pfam" id="PF13738">
    <property type="entry name" value="Pyr_redox_3"/>
    <property type="match status" value="1"/>
</dbReference>
<keyword evidence="2" id="KW-0274">FAD</keyword>
<dbReference type="PANTHER" id="PTHR23023">
    <property type="entry name" value="DIMETHYLANILINE MONOOXYGENASE"/>
    <property type="match status" value="1"/>
</dbReference>
<dbReference type="OMA" id="ILGQIHT"/>
<keyword evidence="1" id="KW-0285">Flavoprotein</keyword>
<dbReference type="GO" id="GO:0016491">
    <property type="term" value="F:oxidoreductase activity"/>
    <property type="evidence" value="ECO:0007669"/>
    <property type="project" value="UniProtKB-KW"/>
</dbReference>
<name>S3DI95_GLAL2</name>
<dbReference type="EMBL" id="KE145352">
    <property type="protein sequence ID" value="EPE36864.1"/>
    <property type="molecule type" value="Genomic_DNA"/>
</dbReference>
<proteinExistence type="predicted"/>
<accession>S3DI95</accession>
<keyword evidence="3" id="KW-0560">Oxidoreductase</keyword>
<dbReference type="SUPFAM" id="SSF51905">
    <property type="entry name" value="FAD/NAD(P)-binding domain"/>
    <property type="match status" value="2"/>
</dbReference>
<dbReference type="Proteomes" id="UP000016922">
    <property type="component" value="Unassembled WGS sequence"/>
</dbReference>
<sequence length="575" mass="64611">MATTEEFDIIVVGAGISGIYAAKFYLDIHPKCRLAILDRDTCVGGTWNSRRSYDSFWTQWTVGTAEFSDLPMTRPPESDIFYEFFKGKHTTNYLETYVDHFKHSGKTLRERIIFSTEVQSVLKTSEGWTLFTKHRKTDVEQSFRTSKLIVASGLTSIPNVPAFKGQDQYGREIIHQENFGSSDVLTSPDVKNVTVLGGGKSSADMVYSAIKHGKTVSWVLKASDTTGPGFMFSPKGKGPYKNAFALGTTRAAATFTPSVLTPYTWWTKLLHSTKYGVRMMQAFWGTVDEEARKEANFEGRENLQGFEKLAPHGSIFWQNGTGGLLNHEDFFDTVASGARIYSADVVGLEKGKVVLSTGESLDSDVILCGTGWVPSIKFFTEEQRRQLGLPHSLSSVPAEESDHWSQLEKAADLKVVTKFPQLGDPPAHYHRKPTTTPYRLYKYMVPIPSSEDLKNDRSIVFIGQIIAGNYFPGVQCQAMWATAYMDNKLELPSREEQEKDVALLTTWCRRRYLSSGEEGHNITFELFGYTDGLLETLGLTSHKKGWFKNLFASIFAKDFVGLKDEYVRKYGCDEE</sequence>
<dbReference type="KEGG" id="glz:GLAREA_09027"/>
<evidence type="ECO:0000313" key="5">
    <source>
        <dbReference type="Proteomes" id="UP000016922"/>
    </source>
</evidence>